<sequence>MVDDGLGDTAIIQRCCCIRQDAPRRRHLTNAIWQDNVTGCRKLPQTGNTVQAGQTASGAAGCWSLDGGGSALPNQPSQAGVGCGIILQAVAFLQKLRKFYTQVNVDNNFNNYP</sequence>
<keyword evidence="2" id="KW-1185">Reference proteome</keyword>
<evidence type="ECO:0000313" key="1">
    <source>
        <dbReference type="EMBL" id="KRX39540.1"/>
    </source>
</evidence>
<dbReference type="Proteomes" id="UP000055048">
    <property type="component" value="Unassembled WGS sequence"/>
</dbReference>
<accession>A0A0V0TKM9</accession>
<dbReference type="AlphaFoldDB" id="A0A0V0TKM9"/>
<evidence type="ECO:0000313" key="2">
    <source>
        <dbReference type="Proteomes" id="UP000055048"/>
    </source>
</evidence>
<reference evidence="1 2" key="1">
    <citation type="submission" date="2015-01" db="EMBL/GenBank/DDBJ databases">
        <title>Evolution of Trichinella species and genotypes.</title>
        <authorList>
            <person name="Korhonen P.K."/>
            <person name="Edoardo P."/>
            <person name="Giuseppe L.R."/>
            <person name="Gasser R.B."/>
        </authorList>
    </citation>
    <scope>NUCLEOTIDE SEQUENCE [LARGE SCALE GENOMIC DNA]</scope>
    <source>
        <strain evidence="1">ISS417</strain>
    </source>
</reference>
<protein>
    <submittedName>
        <fullName evidence="1">Uncharacterized protein</fullName>
    </submittedName>
</protein>
<name>A0A0V0TKM9_9BILA</name>
<dbReference type="EMBL" id="JYDJ01000230">
    <property type="protein sequence ID" value="KRX39540.1"/>
    <property type="molecule type" value="Genomic_DNA"/>
</dbReference>
<dbReference type="OrthoDB" id="5921138at2759"/>
<organism evidence="1 2">
    <name type="scientific">Trichinella murrelli</name>
    <dbReference type="NCBI Taxonomy" id="144512"/>
    <lineage>
        <taxon>Eukaryota</taxon>
        <taxon>Metazoa</taxon>
        <taxon>Ecdysozoa</taxon>
        <taxon>Nematoda</taxon>
        <taxon>Enoplea</taxon>
        <taxon>Dorylaimia</taxon>
        <taxon>Trichinellida</taxon>
        <taxon>Trichinellidae</taxon>
        <taxon>Trichinella</taxon>
    </lineage>
</organism>
<gene>
    <name evidence="1" type="ORF">T05_13714</name>
</gene>
<comment type="caution">
    <text evidence="1">The sequence shown here is derived from an EMBL/GenBank/DDBJ whole genome shotgun (WGS) entry which is preliminary data.</text>
</comment>
<proteinExistence type="predicted"/>